<evidence type="ECO:0008006" key="3">
    <source>
        <dbReference type="Google" id="ProtNLM"/>
    </source>
</evidence>
<keyword evidence="2" id="KW-1185">Reference proteome</keyword>
<proteinExistence type="predicted"/>
<evidence type="ECO:0000313" key="2">
    <source>
        <dbReference type="Proteomes" id="UP001454036"/>
    </source>
</evidence>
<dbReference type="AlphaFoldDB" id="A0AAV3RWW8"/>
<dbReference type="InterPro" id="IPR040256">
    <property type="entry name" value="At4g02000-like"/>
</dbReference>
<name>A0AAV3RWW8_LITER</name>
<dbReference type="Proteomes" id="UP001454036">
    <property type="component" value="Unassembled WGS sequence"/>
</dbReference>
<reference evidence="1 2" key="1">
    <citation type="submission" date="2024-01" db="EMBL/GenBank/DDBJ databases">
        <title>The complete chloroplast genome sequence of Lithospermum erythrorhizon: insights into the phylogenetic relationship among Boraginaceae species and the maternal lineages of purple gromwells.</title>
        <authorList>
            <person name="Okada T."/>
            <person name="Watanabe K."/>
        </authorList>
    </citation>
    <scope>NUCLEOTIDE SEQUENCE [LARGE SCALE GENOMIC DNA]</scope>
</reference>
<gene>
    <name evidence="1" type="ORF">LIER_31431</name>
</gene>
<dbReference type="EMBL" id="BAABME010011685">
    <property type="protein sequence ID" value="GAA0184136.1"/>
    <property type="molecule type" value="Genomic_DNA"/>
</dbReference>
<comment type="caution">
    <text evidence="1">The sequence shown here is derived from an EMBL/GenBank/DDBJ whole genome shotgun (WGS) entry which is preliminary data.</text>
</comment>
<dbReference type="PANTHER" id="PTHR31286:SF165">
    <property type="entry name" value="DUF4283 DOMAIN-CONTAINING PROTEIN"/>
    <property type="match status" value="1"/>
</dbReference>
<accession>A0AAV3RWW8</accession>
<sequence length="126" mass="14501">MRLILHIKGYAMRVFKWYLDFTPFKESPVAPVWIRMEGLALCMFEENTLLSLANPIGKPLRVDPRNINRINLSSARVCVELNVAGPLFDSIWVAFEDDVSKNPLEVFCVKVFYDVIPLFCTFCVKV</sequence>
<dbReference type="PANTHER" id="PTHR31286">
    <property type="entry name" value="GLYCINE-RICH CELL WALL STRUCTURAL PROTEIN 1.8-LIKE"/>
    <property type="match status" value="1"/>
</dbReference>
<protein>
    <recommendedName>
        <fullName evidence="3">DUF4283 domain-containing protein</fullName>
    </recommendedName>
</protein>
<organism evidence="1 2">
    <name type="scientific">Lithospermum erythrorhizon</name>
    <name type="common">Purple gromwell</name>
    <name type="synonym">Lithospermum officinale var. erythrorhizon</name>
    <dbReference type="NCBI Taxonomy" id="34254"/>
    <lineage>
        <taxon>Eukaryota</taxon>
        <taxon>Viridiplantae</taxon>
        <taxon>Streptophyta</taxon>
        <taxon>Embryophyta</taxon>
        <taxon>Tracheophyta</taxon>
        <taxon>Spermatophyta</taxon>
        <taxon>Magnoliopsida</taxon>
        <taxon>eudicotyledons</taxon>
        <taxon>Gunneridae</taxon>
        <taxon>Pentapetalae</taxon>
        <taxon>asterids</taxon>
        <taxon>lamiids</taxon>
        <taxon>Boraginales</taxon>
        <taxon>Boraginaceae</taxon>
        <taxon>Boraginoideae</taxon>
        <taxon>Lithospermeae</taxon>
        <taxon>Lithospermum</taxon>
    </lineage>
</organism>
<evidence type="ECO:0000313" key="1">
    <source>
        <dbReference type="EMBL" id="GAA0184136.1"/>
    </source>
</evidence>